<comment type="catalytic activity">
    <reaction evidence="11">
        <text>2'-deoxyinosine + phosphate = 2-deoxy-alpha-D-ribose 1-phosphate + hypoxanthine</text>
        <dbReference type="Rhea" id="RHEA:27750"/>
        <dbReference type="ChEBI" id="CHEBI:17368"/>
        <dbReference type="ChEBI" id="CHEBI:28997"/>
        <dbReference type="ChEBI" id="CHEBI:43474"/>
        <dbReference type="ChEBI" id="CHEBI:57259"/>
        <dbReference type="EC" id="2.4.2.1"/>
    </reaction>
</comment>
<evidence type="ECO:0000256" key="8">
    <source>
        <dbReference type="ARBA" id="ARBA00022726"/>
    </source>
</evidence>
<feature type="region of interest" description="Disordered" evidence="15">
    <location>
        <begin position="1"/>
        <end position="35"/>
    </location>
</feature>
<dbReference type="EMBL" id="CAKOFQ010006983">
    <property type="protein sequence ID" value="CAH1985581.1"/>
    <property type="molecule type" value="Genomic_DNA"/>
</dbReference>
<dbReference type="Gene3D" id="3.40.50.1580">
    <property type="entry name" value="Nucleoside phosphorylase domain"/>
    <property type="match status" value="1"/>
</dbReference>
<dbReference type="GO" id="GO:0005737">
    <property type="term" value="C:cytoplasm"/>
    <property type="evidence" value="ECO:0007669"/>
    <property type="project" value="TreeGrafter"/>
</dbReference>
<dbReference type="GO" id="GO:0004731">
    <property type="term" value="F:purine-nucleoside phosphorylase activity"/>
    <property type="evidence" value="ECO:0007669"/>
    <property type="project" value="UniProtKB-EC"/>
</dbReference>
<dbReference type="InterPro" id="IPR000845">
    <property type="entry name" value="Nucleoside_phosphorylase_d"/>
</dbReference>
<evidence type="ECO:0000256" key="13">
    <source>
        <dbReference type="ARBA" id="ARBA00031036"/>
    </source>
</evidence>
<dbReference type="InterPro" id="IPR018099">
    <property type="entry name" value="Purine_phosphorylase-2_CS"/>
</dbReference>
<dbReference type="FunFam" id="3.40.50.1580:FF:000004">
    <property type="entry name" value="Purine nucleoside phosphorylase"/>
    <property type="match status" value="1"/>
</dbReference>
<dbReference type="Proteomes" id="UP001152888">
    <property type="component" value="Unassembled WGS sequence"/>
</dbReference>
<comment type="catalytic activity">
    <reaction evidence="12">
        <text>guanosine + phosphate = alpha-D-ribose 1-phosphate + guanine</text>
        <dbReference type="Rhea" id="RHEA:13233"/>
        <dbReference type="ChEBI" id="CHEBI:16235"/>
        <dbReference type="ChEBI" id="CHEBI:16750"/>
        <dbReference type="ChEBI" id="CHEBI:43474"/>
        <dbReference type="ChEBI" id="CHEBI:57720"/>
        <dbReference type="EC" id="2.4.2.1"/>
    </reaction>
</comment>
<feature type="domain" description="Nucleoside phosphorylase" evidence="16">
    <location>
        <begin position="87"/>
        <end position="341"/>
    </location>
</feature>
<keyword evidence="6" id="KW-0328">Glycosyltransferase</keyword>
<evidence type="ECO:0000313" key="17">
    <source>
        <dbReference type="EMBL" id="CAH1985581.1"/>
    </source>
</evidence>
<dbReference type="SUPFAM" id="SSF53167">
    <property type="entry name" value="Purine and uridine phosphorylases"/>
    <property type="match status" value="1"/>
</dbReference>
<dbReference type="PANTHER" id="PTHR11904:SF9">
    <property type="entry name" value="PURINE NUCLEOSIDE PHOSPHORYLASE-RELATED"/>
    <property type="match status" value="1"/>
</dbReference>
<keyword evidence="7" id="KW-0808">Transferase</keyword>
<dbReference type="InterPro" id="IPR011268">
    <property type="entry name" value="Purine_phosphorylase"/>
</dbReference>
<proteinExistence type="inferred from homology"/>
<evidence type="ECO:0000256" key="9">
    <source>
        <dbReference type="ARBA" id="ARBA00023918"/>
    </source>
</evidence>
<evidence type="ECO:0000256" key="3">
    <source>
        <dbReference type="ARBA" id="ARBA00011233"/>
    </source>
</evidence>
<evidence type="ECO:0000256" key="6">
    <source>
        <dbReference type="ARBA" id="ARBA00022676"/>
    </source>
</evidence>
<dbReference type="NCBIfam" id="TIGR01697">
    <property type="entry name" value="PNPH-PUNA-XAPA"/>
    <property type="match status" value="1"/>
</dbReference>
<comment type="catalytic activity">
    <reaction evidence="9">
        <text>inosine + phosphate = alpha-D-ribose 1-phosphate + hypoxanthine</text>
        <dbReference type="Rhea" id="RHEA:27646"/>
        <dbReference type="ChEBI" id="CHEBI:17368"/>
        <dbReference type="ChEBI" id="CHEBI:17596"/>
        <dbReference type="ChEBI" id="CHEBI:43474"/>
        <dbReference type="ChEBI" id="CHEBI:57720"/>
        <dbReference type="EC" id="2.4.2.1"/>
    </reaction>
</comment>
<dbReference type="OrthoDB" id="10261782at2759"/>
<dbReference type="EC" id="2.4.2.1" evidence="4"/>
<evidence type="ECO:0000256" key="14">
    <source>
        <dbReference type="ARBA" id="ARBA00033072"/>
    </source>
</evidence>
<dbReference type="Pfam" id="PF01048">
    <property type="entry name" value="PNP_UDP_1"/>
    <property type="match status" value="1"/>
</dbReference>
<comment type="similarity">
    <text evidence="2">Belongs to the PNP/MTAP phosphorylase family.</text>
</comment>
<comment type="subunit">
    <text evidence="3">Homotrimer.</text>
</comment>
<evidence type="ECO:0000256" key="7">
    <source>
        <dbReference type="ARBA" id="ARBA00022679"/>
    </source>
</evidence>
<keyword evidence="8" id="KW-0660">Purine salvage</keyword>
<dbReference type="PANTHER" id="PTHR11904">
    <property type="entry name" value="METHYLTHIOADENOSINE/PURINE NUCLEOSIDE PHOSPHORYLASE"/>
    <property type="match status" value="1"/>
</dbReference>
<evidence type="ECO:0000259" key="16">
    <source>
        <dbReference type="Pfam" id="PF01048"/>
    </source>
</evidence>
<comment type="caution">
    <text evidence="17">The sequence shown here is derived from an EMBL/GenBank/DDBJ whole genome shotgun (WGS) entry which is preliminary data.</text>
</comment>
<evidence type="ECO:0000256" key="10">
    <source>
        <dbReference type="ARBA" id="ARBA00023929"/>
    </source>
</evidence>
<sequence>MVNKNALANGNGVTHQNRNNHKQHGHSHHDNAHHKNTQCVDQELRLDRTDEEFLENHVVHAKNDKYTFETLTQTANYLKKHVSFTPKIGIICGSGLGSLADSVENKIEIPYENIPHFPRSTVKGHVGELVFGYLSGVPVVCMRGRFHYYEGYPLWKCAMPVRVMKLLGVEHLIITNAAGGLNANYKVGDIMLVRDHINLMGFAGNNPLQGPNDERFGPRFPPMNKAYDRDVIKAARNIAKDLGLEKNIHEGVYTCLGGPNFETVAELKMLKMLGADTVGMSTVHEVITARHCNLNVFAFSLITNMCVFDYDCEEDPNHEEVIDVGKMREVVLQNFVKRVVKHIAETNYKEE</sequence>
<dbReference type="AlphaFoldDB" id="A0A9P0PH77"/>
<dbReference type="NCBIfam" id="NF006054">
    <property type="entry name" value="PRK08202.1"/>
    <property type="match status" value="1"/>
</dbReference>
<keyword evidence="18" id="KW-1185">Reference proteome</keyword>
<evidence type="ECO:0000256" key="12">
    <source>
        <dbReference type="ARBA" id="ARBA00023970"/>
    </source>
</evidence>
<evidence type="ECO:0000256" key="5">
    <source>
        <dbReference type="ARBA" id="ARBA00013834"/>
    </source>
</evidence>
<protein>
    <recommendedName>
        <fullName evidence="5">Purine nucleoside phosphorylase</fullName>
        <ecNumber evidence="4">2.4.2.1</ecNumber>
    </recommendedName>
    <alternativeName>
        <fullName evidence="14">Inosine phosphorylase</fullName>
    </alternativeName>
    <alternativeName>
        <fullName evidence="13">Inosine-guanosine phosphorylase</fullName>
    </alternativeName>
</protein>
<feature type="compositionally biased region" description="Polar residues" evidence="15">
    <location>
        <begin position="1"/>
        <end position="17"/>
    </location>
</feature>
<dbReference type="PROSITE" id="PS01240">
    <property type="entry name" value="PNP_MTAP_2"/>
    <property type="match status" value="1"/>
</dbReference>
<dbReference type="CDD" id="cd09009">
    <property type="entry name" value="PNP-EcPNPII_like"/>
    <property type="match status" value="1"/>
</dbReference>
<dbReference type="InterPro" id="IPR011270">
    <property type="entry name" value="Pur_Nuc_Pase_Ino/Guo-sp"/>
</dbReference>
<accession>A0A9P0PH77</accession>
<dbReference type="InterPro" id="IPR035994">
    <property type="entry name" value="Nucleoside_phosphorylase_sf"/>
</dbReference>
<feature type="compositionally biased region" description="Basic residues" evidence="15">
    <location>
        <begin position="18"/>
        <end position="35"/>
    </location>
</feature>
<evidence type="ECO:0000256" key="1">
    <source>
        <dbReference type="ARBA" id="ARBA00005058"/>
    </source>
</evidence>
<evidence type="ECO:0000256" key="4">
    <source>
        <dbReference type="ARBA" id="ARBA00011886"/>
    </source>
</evidence>
<comment type="pathway">
    <text evidence="1">Purine metabolism; purine nucleoside salvage.</text>
</comment>
<name>A0A9P0PH77_ACAOB</name>
<evidence type="ECO:0000256" key="15">
    <source>
        <dbReference type="SAM" id="MobiDB-lite"/>
    </source>
</evidence>
<evidence type="ECO:0000256" key="11">
    <source>
        <dbReference type="ARBA" id="ARBA00023950"/>
    </source>
</evidence>
<evidence type="ECO:0000256" key="2">
    <source>
        <dbReference type="ARBA" id="ARBA00006751"/>
    </source>
</evidence>
<evidence type="ECO:0000313" key="18">
    <source>
        <dbReference type="Proteomes" id="UP001152888"/>
    </source>
</evidence>
<dbReference type="NCBIfam" id="TIGR01700">
    <property type="entry name" value="PNPH"/>
    <property type="match status" value="1"/>
</dbReference>
<reference evidence="17" key="1">
    <citation type="submission" date="2022-03" db="EMBL/GenBank/DDBJ databases">
        <authorList>
            <person name="Sayadi A."/>
        </authorList>
    </citation>
    <scope>NUCLEOTIDE SEQUENCE</scope>
</reference>
<gene>
    <name evidence="17" type="ORF">ACAOBT_LOCUS16762</name>
</gene>
<comment type="catalytic activity">
    <reaction evidence="10">
        <text>2'-deoxyguanosine + phosphate = 2-deoxy-alpha-D-ribose 1-phosphate + guanine</text>
        <dbReference type="Rhea" id="RHEA:27738"/>
        <dbReference type="ChEBI" id="CHEBI:16235"/>
        <dbReference type="ChEBI" id="CHEBI:17172"/>
        <dbReference type="ChEBI" id="CHEBI:43474"/>
        <dbReference type="ChEBI" id="CHEBI:57259"/>
        <dbReference type="EC" id="2.4.2.1"/>
    </reaction>
</comment>
<organism evidence="17 18">
    <name type="scientific">Acanthoscelides obtectus</name>
    <name type="common">Bean weevil</name>
    <name type="synonym">Bruchus obtectus</name>
    <dbReference type="NCBI Taxonomy" id="200917"/>
    <lineage>
        <taxon>Eukaryota</taxon>
        <taxon>Metazoa</taxon>
        <taxon>Ecdysozoa</taxon>
        <taxon>Arthropoda</taxon>
        <taxon>Hexapoda</taxon>
        <taxon>Insecta</taxon>
        <taxon>Pterygota</taxon>
        <taxon>Neoptera</taxon>
        <taxon>Endopterygota</taxon>
        <taxon>Coleoptera</taxon>
        <taxon>Polyphaga</taxon>
        <taxon>Cucujiformia</taxon>
        <taxon>Chrysomeloidea</taxon>
        <taxon>Chrysomelidae</taxon>
        <taxon>Bruchinae</taxon>
        <taxon>Bruchini</taxon>
        <taxon>Acanthoscelides</taxon>
    </lineage>
</organism>
<dbReference type="GO" id="GO:0006166">
    <property type="term" value="P:purine ribonucleoside salvage"/>
    <property type="evidence" value="ECO:0007669"/>
    <property type="project" value="UniProtKB-KW"/>
</dbReference>